<dbReference type="Proteomes" id="UP000325122">
    <property type="component" value="Unassembled WGS sequence"/>
</dbReference>
<dbReference type="PROSITE" id="PS50943">
    <property type="entry name" value="HTH_CROC1"/>
    <property type="match status" value="1"/>
</dbReference>
<dbReference type="RefSeq" id="WP_150024078.1">
    <property type="nucleotide sequence ID" value="NZ_VWOJ01000005.1"/>
</dbReference>
<evidence type="ECO:0000256" key="1">
    <source>
        <dbReference type="SAM" id="MobiDB-lite"/>
    </source>
</evidence>
<dbReference type="CDD" id="cd00093">
    <property type="entry name" value="HTH_XRE"/>
    <property type="match status" value="1"/>
</dbReference>
<proteinExistence type="predicted"/>
<comment type="caution">
    <text evidence="3">The sequence shown here is derived from an EMBL/GenBank/DDBJ whole genome shotgun (WGS) entry which is preliminary data.</text>
</comment>
<dbReference type="SUPFAM" id="SSF47413">
    <property type="entry name" value="lambda repressor-like DNA-binding domains"/>
    <property type="match status" value="1"/>
</dbReference>
<keyword evidence="4" id="KW-1185">Reference proteome</keyword>
<dbReference type="Gene3D" id="1.10.260.40">
    <property type="entry name" value="lambda repressor-like DNA-binding domains"/>
    <property type="match status" value="1"/>
</dbReference>
<reference evidence="3 4" key="1">
    <citation type="submission" date="2019-09" db="EMBL/GenBank/DDBJ databases">
        <authorList>
            <person name="Kevbrin V."/>
            <person name="Grouzdev D.S."/>
        </authorList>
    </citation>
    <scope>NUCLEOTIDE SEQUENCE [LARGE SCALE GENOMIC DNA]</scope>
    <source>
        <strain evidence="3 4">G-192</strain>
    </source>
</reference>
<evidence type="ECO:0000313" key="3">
    <source>
        <dbReference type="EMBL" id="KAA5801059.1"/>
    </source>
</evidence>
<dbReference type="InterPro" id="IPR010982">
    <property type="entry name" value="Lambda_DNA-bd_dom_sf"/>
</dbReference>
<protein>
    <submittedName>
        <fullName evidence="3">Helix-turn-helix transcriptional regulator</fullName>
    </submittedName>
</protein>
<feature type="domain" description="HTH cro/C1-type" evidence="2">
    <location>
        <begin position="68"/>
        <end position="97"/>
    </location>
</feature>
<evidence type="ECO:0000313" key="4">
    <source>
        <dbReference type="Proteomes" id="UP000325122"/>
    </source>
</evidence>
<dbReference type="InterPro" id="IPR001387">
    <property type="entry name" value="Cro/C1-type_HTH"/>
</dbReference>
<dbReference type="EMBL" id="VWOJ01000005">
    <property type="protein sequence ID" value="KAA5801059.1"/>
    <property type="molecule type" value="Genomic_DNA"/>
</dbReference>
<evidence type="ECO:0000259" key="2">
    <source>
        <dbReference type="PROSITE" id="PS50943"/>
    </source>
</evidence>
<name>A0A5M6Z8S9_9PROT</name>
<accession>A0A5M6Z8S9</accession>
<feature type="region of interest" description="Disordered" evidence="1">
    <location>
        <begin position="1"/>
        <end position="30"/>
    </location>
</feature>
<organism evidence="3 4">
    <name type="scientific">Alkalicaulis satelles</name>
    <dbReference type="NCBI Taxonomy" id="2609175"/>
    <lineage>
        <taxon>Bacteria</taxon>
        <taxon>Pseudomonadati</taxon>
        <taxon>Pseudomonadota</taxon>
        <taxon>Alphaproteobacteria</taxon>
        <taxon>Maricaulales</taxon>
        <taxon>Maricaulaceae</taxon>
        <taxon>Alkalicaulis</taxon>
    </lineage>
</organism>
<dbReference type="GO" id="GO:0003677">
    <property type="term" value="F:DNA binding"/>
    <property type="evidence" value="ECO:0007669"/>
    <property type="project" value="InterPro"/>
</dbReference>
<dbReference type="AlphaFoldDB" id="A0A5M6Z8S9"/>
<sequence>MGYTAPNRIKGKGGPRAGAGRPPGDKETGPGYELAMWIDERVDELLASRGWYANDLTSRLGYQKPNILSQWRSGRSRIPIEKLVQLSELFNIELALLLRMWLEQYIGAHQDAPALLGVFDRVVTEEEFEIVKAHRAAKAKGETV</sequence>
<gene>
    <name evidence="3" type="ORF">F1654_13460</name>
</gene>